<accession>A0A4V2K417</accession>
<gene>
    <name evidence="3" type="ORF">BD310DRAFT_956147</name>
    <name evidence="2" type="ORF">BD311DRAFT_666777</name>
</gene>
<dbReference type="EMBL" id="ML145093">
    <property type="protein sequence ID" value="TBU62419.1"/>
    <property type="molecule type" value="Genomic_DNA"/>
</dbReference>
<sequence>MAETLAQHSPASKQQSSIYISPLATHITSERAVKVGGRRLSISSRSKPAAPTADTRKTSPPAADTAPDYPRPAAPGEQQELHQQQQEEDVPKKKQGTGGDEHERRIQESLYRKAEQNRPKKEFLNGPKTTQRVNQPAGKSFGI</sequence>
<evidence type="ECO:0000313" key="4">
    <source>
        <dbReference type="Proteomes" id="UP000292082"/>
    </source>
</evidence>
<evidence type="ECO:0000256" key="1">
    <source>
        <dbReference type="SAM" id="MobiDB-lite"/>
    </source>
</evidence>
<reference evidence="3 4" key="1">
    <citation type="submission" date="2019-01" db="EMBL/GenBank/DDBJ databases">
        <title>Draft genome sequences of three monokaryotic isolates of the white-rot basidiomycete fungus Dichomitus squalens.</title>
        <authorList>
            <consortium name="DOE Joint Genome Institute"/>
            <person name="Lopez S.C."/>
            <person name="Andreopoulos B."/>
            <person name="Pangilinan J."/>
            <person name="Lipzen A."/>
            <person name="Riley R."/>
            <person name="Ahrendt S."/>
            <person name="Ng V."/>
            <person name="Barry K."/>
            <person name="Daum C."/>
            <person name="Grigoriev I.V."/>
            <person name="Hilden K.S."/>
            <person name="Makela M.R."/>
            <person name="de Vries R.P."/>
        </authorList>
    </citation>
    <scope>NUCLEOTIDE SEQUENCE [LARGE SCALE GENOMIC DNA]</scope>
    <source>
        <strain evidence="3 4">CBS 464.89</strain>
        <strain evidence="2">OM18370.1</strain>
    </source>
</reference>
<protein>
    <submittedName>
        <fullName evidence="3">Uncharacterized protein</fullName>
    </submittedName>
</protein>
<dbReference type="Proteomes" id="UP000292082">
    <property type="component" value="Unassembled WGS sequence"/>
</dbReference>
<proteinExistence type="predicted"/>
<name>A0A4V2K417_9APHY</name>
<organism evidence="3 4">
    <name type="scientific">Dichomitus squalens</name>
    <dbReference type="NCBI Taxonomy" id="114155"/>
    <lineage>
        <taxon>Eukaryota</taxon>
        <taxon>Fungi</taxon>
        <taxon>Dikarya</taxon>
        <taxon>Basidiomycota</taxon>
        <taxon>Agaricomycotina</taxon>
        <taxon>Agaricomycetes</taxon>
        <taxon>Polyporales</taxon>
        <taxon>Polyporaceae</taxon>
        <taxon>Dichomitus</taxon>
    </lineage>
</organism>
<dbReference type="AlphaFoldDB" id="A0A4V2K417"/>
<dbReference type="EMBL" id="ML143440">
    <property type="protein sequence ID" value="TBU26793.1"/>
    <property type="molecule type" value="Genomic_DNA"/>
</dbReference>
<keyword evidence="4" id="KW-1185">Reference proteome</keyword>
<feature type="compositionally biased region" description="Basic and acidic residues" evidence="1">
    <location>
        <begin position="99"/>
        <end position="123"/>
    </location>
</feature>
<dbReference type="OrthoDB" id="3228420at2759"/>
<evidence type="ECO:0000313" key="3">
    <source>
        <dbReference type="EMBL" id="TBU62419.1"/>
    </source>
</evidence>
<dbReference type="Proteomes" id="UP000292957">
    <property type="component" value="Unassembled WGS sequence"/>
</dbReference>
<evidence type="ECO:0000313" key="2">
    <source>
        <dbReference type="EMBL" id="TBU26793.1"/>
    </source>
</evidence>
<feature type="region of interest" description="Disordered" evidence="1">
    <location>
        <begin position="31"/>
        <end position="143"/>
    </location>
</feature>